<dbReference type="EMBL" id="FXTB01000014">
    <property type="protein sequence ID" value="SMO91241.1"/>
    <property type="molecule type" value="Genomic_DNA"/>
</dbReference>
<dbReference type="PRINTS" id="PR00455">
    <property type="entry name" value="HTHTETR"/>
</dbReference>
<dbReference type="InterPro" id="IPR001647">
    <property type="entry name" value="HTH_TetR"/>
</dbReference>
<dbReference type="Proteomes" id="UP000319040">
    <property type="component" value="Unassembled WGS sequence"/>
</dbReference>
<dbReference type="PROSITE" id="PS50977">
    <property type="entry name" value="HTH_TETR_2"/>
    <property type="match status" value="1"/>
</dbReference>
<keyword evidence="1" id="KW-0805">Transcription regulation</keyword>
<feature type="domain" description="HTH tetR-type" evidence="5">
    <location>
        <begin position="43"/>
        <end position="103"/>
    </location>
</feature>
<dbReference type="InterPro" id="IPR011075">
    <property type="entry name" value="TetR_C"/>
</dbReference>
<dbReference type="InterPro" id="IPR023772">
    <property type="entry name" value="DNA-bd_HTH_TetR-type_CS"/>
</dbReference>
<dbReference type="AlphaFoldDB" id="A0A521F6J7"/>
<reference evidence="6 7" key="1">
    <citation type="submission" date="2017-05" db="EMBL/GenBank/DDBJ databases">
        <authorList>
            <person name="Varghese N."/>
            <person name="Submissions S."/>
        </authorList>
    </citation>
    <scope>NUCLEOTIDE SEQUENCE [LARGE SCALE GENOMIC DNA]</scope>
    <source>
        <strain evidence="6 7">DSM 27040</strain>
    </source>
</reference>
<protein>
    <submittedName>
        <fullName evidence="6">Transcriptional regulator, TetR family</fullName>
    </submittedName>
</protein>
<dbReference type="PROSITE" id="PS01081">
    <property type="entry name" value="HTH_TETR_1"/>
    <property type="match status" value="1"/>
</dbReference>
<dbReference type="PANTHER" id="PTHR47506">
    <property type="entry name" value="TRANSCRIPTIONAL REGULATORY PROTEIN"/>
    <property type="match status" value="1"/>
</dbReference>
<dbReference type="Pfam" id="PF16925">
    <property type="entry name" value="TetR_C_13"/>
    <property type="match status" value="1"/>
</dbReference>
<sequence>MFLINNEPAFKQTGWYKYKNFFIVPTGLFKINSYICAMARDGKPTRDIILSESKNLVFENGFSGTSIDLILQKAGITKGAFFYHFKSKNALAKAMIEEYAREDMAHMNHALEKTRQTGRDPLHRLLEFIQEFIDMMTDLKSPPGCLYASYMYEPNQFSPDIKAHITETILSWRKTFEFLLRDVLEEYRAPENVDVHSLADMFTVIFEGALIVSKALNEPDVTHKQLLHLKNYFELLFVKK</sequence>
<keyword evidence="3" id="KW-0804">Transcription</keyword>
<evidence type="ECO:0000256" key="2">
    <source>
        <dbReference type="ARBA" id="ARBA00023125"/>
    </source>
</evidence>
<dbReference type="SUPFAM" id="SSF48498">
    <property type="entry name" value="Tetracyclin repressor-like, C-terminal domain"/>
    <property type="match status" value="1"/>
</dbReference>
<dbReference type="InterPro" id="IPR009057">
    <property type="entry name" value="Homeodomain-like_sf"/>
</dbReference>
<keyword evidence="2 4" id="KW-0238">DNA-binding</keyword>
<name>A0A521F6J7_SACCC</name>
<evidence type="ECO:0000256" key="3">
    <source>
        <dbReference type="ARBA" id="ARBA00023163"/>
    </source>
</evidence>
<organism evidence="6 7">
    <name type="scientific">Saccharicrinis carchari</name>
    <dbReference type="NCBI Taxonomy" id="1168039"/>
    <lineage>
        <taxon>Bacteria</taxon>
        <taxon>Pseudomonadati</taxon>
        <taxon>Bacteroidota</taxon>
        <taxon>Bacteroidia</taxon>
        <taxon>Marinilabiliales</taxon>
        <taxon>Marinilabiliaceae</taxon>
        <taxon>Saccharicrinis</taxon>
    </lineage>
</organism>
<keyword evidence="7" id="KW-1185">Reference proteome</keyword>
<dbReference type="InterPro" id="IPR036271">
    <property type="entry name" value="Tet_transcr_reg_TetR-rel_C_sf"/>
</dbReference>
<dbReference type="PANTHER" id="PTHR47506:SF6">
    <property type="entry name" value="HTH-TYPE TRANSCRIPTIONAL REPRESSOR NEMR"/>
    <property type="match status" value="1"/>
</dbReference>
<dbReference type="GO" id="GO:0003677">
    <property type="term" value="F:DNA binding"/>
    <property type="evidence" value="ECO:0007669"/>
    <property type="project" value="UniProtKB-UniRule"/>
</dbReference>
<dbReference type="Gene3D" id="1.10.357.10">
    <property type="entry name" value="Tetracycline Repressor, domain 2"/>
    <property type="match status" value="1"/>
</dbReference>
<gene>
    <name evidence="6" type="ORF">SAMN06265379_11431</name>
</gene>
<evidence type="ECO:0000313" key="6">
    <source>
        <dbReference type="EMBL" id="SMO91241.1"/>
    </source>
</evidence>
<evidence type="ECO:0000256" key="1">
    <source>
        <dbReference type="ARBA" id="ARBA00023015"/>
    </source>
</evidence>
<dbReference type="OrthoDB" id="6430772at2"/>
<dbReference type="SUPFAM" id="SSF46689">
    <property type="entry name" value="Homeodomain-like"/>
    <property type="match status" value="1"/>
</dbReference>
<proteinExistence type="predicted"/>
<feature type="DNA-binding region" description="H-T-H motif" evidence="4">
    <location>
        <begin position="66"/>
        <end position="85"/>
    </location>
</feature>
<evidence type="ECO:0000313" key="7">
    <source>
        <dbReference type="Proteomes" id="UP000319040"/>
    </source>
</evidence>
<evidence type="ECO:0000259" key="5">
    <source>
        <dbReference type="PROSITE" id="PS50977"/>
    </source>
</evidence>
<dbReference type="Pfam" id="PF00440">
    <property type="entry name" value="TetR_N"/>
    <property type="match status" value="1"/>
</dbReference>
<evidence type="ECO:0000256" key="4">
    <source>
        <dbReference type="PROSITE-ProRule" id="PRU00335"/>
    </source>
</evidence>
<accession>A0A521F6J7</accession>